<dbReference type="Gene3D" id="3.40.1360.10">
    <property type="match status" value="1"/>
</dbReference>
<dbReference type="Pfam" id="PF13331">
    <property type="entry name" value="DUF4093"/>
    <property type="match status" value="1"/>
</dbReference>
<keyword evidence="9" id="KW-0460">Magnesium</keyword>
<evidence type="ECO:0000256" key="1">
    <source>
        <dbReference type="ARBA" id="ARBA00022490"/>
    </source>
</evidence>
<evidence type="ECO:0000256" key="5">
    <source>
        <dbReference type="ARBA" id="ARBA00022723"/>
    </source>
</evidence>
<comment type="similarity">
    <text evidence="11">Belongs to the ribonuclease M5 family.</text>
</comment>
<evidence type="ECO:0000256" key="6">
    <source>
        <dbReference type="ARBA" id="ARBA00022730"/>
    </source>
</evidence>
<keyword evidence="10 11" id="KW-0694">RNA-binding</keyword>
<evidence type="ECO:0000256" key="9">
    <source>
        <dbReference type="ARBA" id="ARBA00022842"/>
    </source>
</evidence>
<evidence type="ECO:0000256" key="4">
    <source>
        <dbReference type="ARBA" id="ARBA00022722"/>
    </source>
</evidence>
<comment type="catalytic activity">
    <reaction evidence="11">
        <text>Endonucleolytic cleavage of RNA, removing 21 and 42 nucleotides, respectively, from the 5'- and 3'-termini of a 5S-rRNA precursor.</text>
        <dbReference type="EC" id="3.1.26.8"/>
    </reaction>
</comment>
<protein>
    <recommendedName>
        <fullName evidence="11 12">Ribonuclease M5</fullName>
        <ecNumber evidence="11 12">3.1.26.8</ecNumber>
    </recommendedName>
    <alternativeName>
        <fullName evidence="11">RNase M5</fullName>
    </alternativeName>
    <alternativeName>
        <fullName evidence="11">Ribosomal RNA terminal maturase M5</fullName>
    </alternativeName>
</protein>
<evidence type="ECO:0000256" key="2">
    <source>
        <dbReference type="ARBA" id="ARBA00022517"/>
    </source>
</evidence>
<keyword evidence="5" id="KW-0479">Metal-binding</keyword>
<keyword evidence="1 11" id="KW-0963">Cytoplasm</keyword>
<comment type="subcellular location">
    <subcellularLocation>
        <location evidence="11">Cytoplasm</location>
    </subcellularLocation>
</comment>
<keyword evidence="15" id="KW-1185">Reference proteome</keyword>
<dbReference type="CDD" id="cd01027">
    <property type="entry name" value="TOPRIM_RNase_M5_like"/>
    <property type="match status" value="1"/>
</dbReference>
<dbReference type="EC" id="3.1.26.8" evidence="11 12"/>
<dbReference type="InterPro" id="IPR025156">
    <property type="entry name" value="RNase_M5_C"/>
</dbReference>
<accession>A0ABS2EP19</accession>
<keyword evidence="7 11" id="KW-0255">Endonuclease</keyword>
<dbReference type="SMART" id="SM00493">
    <property type="entry name" value="TOPRIM"/>
    <property type="match status" value="1"/>
</dbReference>
<evidence type="ECO:0000256" key="3">
    <source>
        <dbReference type="ARBA" id="ARBA00022552"/>
    </source>
</evidence>
<keyword evidence="3 11" id="KW-0698">rRNA processing</keyword>
<keyword evidence="2 11" id="KW-0690">Ribosome biogenesis</keyword>
<keyword evidence="8 11" id="KW-0378">Hydrolase</keyword>
<evidence type="ECO:0000256" key="7">
    <source>
        <dbReference type="ARBA" id="ARBA00022759"/>
    </source>
</evidence>
<organism evidence="14 15">
    <name type="scientific">Limosilactobacillus alvi</name>
    <dbReference type="NCBI Taxonomy" id="990412"/>
    <lineage>
        <taxon>Bacteria</taxon>
        <taxon>Bacillati</taxon>
        <taxon>Bacillota</taxon>
        <taxon>Bacilli</taxon>
        <taxon>Lactobacillales</taxon>
        <taxon>Lactobacillaceae</taxon>
        <taxon>Limosilactobacillus</taxon>
    </lineage>
</organism>
<dbReference type="InterPro" id="IPR034141">
    <property type="entry name" value="TOPRIM_RNase_M5-like"/>
</dbReference>
<dbReference type="SUPFAM" id="SSF110455">
    <property type="entry name" value="Toprim domain"/>
    <property type="match status" value="1"/>
</dbReference>
<keyword evidence="6 11" id="KW-0699">rRNA-binding</keyword>
<dbReference type="InterPro" id="IPR004466">
    <property type="entry name" value="RNase_M5"/>
</dbReference>
<dbReference type="Proteomes" id="UP000776629">
    <property type="component" value="Unassembled WGS sequence"/>
</dbReference>
<sequence>MQKIKEVIVVEGKDDTKRIQMAVNADTYETNGSALDKTGLAQLKKLQERRGLIVFTDPDFNGERLRKMISQAIPGVKHAFIRRDQGVPTEAHGSLGVEHASPATIRAALAEVYTEEPAAPAEFTRADLQAAKLMGGQAARQRRERLGQILGIGYGNAKQLLVRLNLFRISKANFQAALAQLNREGEKNDTTSNRKL</sequence>
<dbReference type="GO" id="GO:0043822">
    <property type="term" value="F:ribonuclease M5 activity"/>
    <property type="evidence" value="ECO:0007669"/>
    <property type="project" value="UniProtKB-EC"/>
</dbReference>
<dbReference type="HAMAP" id="MF_01469">
    <property type="entry name" value="RNase_M5"/>
    <property type="match status" value="1"/>
</dbReference>
<dbReference type="PANTHER" id="PTHR39156:SF1">
    <property type="entry name" value="RIBONUCLEASE M5"/>
    <property type="match status" value="1"/>
</dbReference>
<reference evidence="14 15" key="1">
    <citation type="journal article" date="2021" name="Sci. Rep.">
        <title>The distribution of antibiotic resistance genes in chicken gut microbiota commensals.</title>
        <authorList>
            <person name="Juricova H."/>
            <person name="Matiasovicova J."/>
            <person name="Kubasova T."/>
            <person name="Cejkova D."/>
            <person name="Rychlik I."/>
        </authorList>
    </citation>
    <scope>NUCLEOTIDE SEQUENCE [LARGE SCALE GENOMIC DNA]</scope>
    <source>
        <strain evidence="14 15">An810</strain>
    </source>
</reference>
<evidence type="ECO:0000313" key="14">
    <source>
        <dbReference type="EMBL" id="MBM6753846.1"/>
    </source>
</evidence>
<dbReference type="EMBL" id="JACJJQ010000011">
    <property type="protein sequence ID" value="MBM6753846.1"/>
    <property type="molecule type" value="Genomic_DNA"/>
</dbReference>
<comment type="function">
    <text evidence="11">Required for correct processing of both the 5' and 3' ends of 5S rRNA precursor. Cleaves both sides of a double-stranded region yielding mature 5S rRNA in one step.</text>
</comment>
<evidence type="ECO:0000259" key="13">
    <source>
        <dbReference type="PROSITE" id="PS50880"/>
    </source>
</evidence>
<dbReference type="RefSeq" id="WP_180871396.1">
    <property type="nucleotide sequence ID" value="NZ_JACJJQ010000011.1"/>
</dbReference>
<dbReference type="PANTHER" id="PTHR39156">
    <property type="entry name" value="RIBONUCLEASE M5"/>
    <property type="match status" value="1"/>
</dbReference>
<evidence type="ECO:0000256" key="8">
    <source>
        <dbReference type="ARBA" id="ARBA00022801"/>
    </source>
</evidence>
<name>A0ABS2EP19_9LACO</name>
<gene>
    <name evidence="11 14" type="primary">rnmV</name>
    <name evidence="14" type="ORF">H5993_03600</name>
</gene>
<evidence type="ECO:0000256" key="10">
    <source>
        <dbReference type="ARBA" id="ARBA00022884"/>
    </source>
</evidence>
<dbReference type="PROSITE" id="PS50880">
    <property type="entry name" value="TOPRIM"/>
    <property type="match status" value="1"/>
</dbReference>
<keyword evidence="4 11" id="KW-0540">Nuclease</keyword>
<evidence type="ECO:0000256" key="11">
    <source>
        <dbReference type="HAMAP-Rule" id="MF_01469"/>
    </source>
</evidence>
<proteinExistence type="inferred from homology"/>
<evidence type="ECO:0000256" key="12">
    <source>
        <dbReference type="NCBIfam" id="TIGR00334"/>
    </source>
</evidence>
<comment type="caution">
    <text evidence="14">The sequence shown here is derived from an EMBL/GenBank/DDBJ whole genome shotgun (WGS) entry which is preliminary data.</text>
</comment>
<dbReference type="InterPro" id="IPR006171">
    <property type="entry name" value="TOPRIM_dom"/>
</dbReference>
<dbReference type="Pfam" id="PF01751">
    <property type="entry name" value="Toprim"/>
    <property type="match status" value="1"/>
</dbReference>
<evidence type="ECO:0000313" key="15">
    <source>
        <dbReference type="Proteomes" id="UP000776629"/>
    </source>
</evidence>
<dbReference type="NCBIfam" id="TIGR00334">
    <property type="entry name" value="5S_RNA_mat_M5"/>
    <property type="match status" value="1"/>
</dbReference>
<feature type="domain" description="Toprim" evidence="13">
    <location>
        <begin position="5"/>
        <end position="88"/>
    </location>
</feature>